<proteinExistence type="predicted"/>
<accession>A0A377R3M4</accession>
<dbReference type="RefSeq" id="WP_147286623.1">
    <property type="nucleotide sequence ID" value="NZ_CP091516.1"/>
</dbReference>
<reference evidence="2 3" key="1">
    <citation type="submission" date="2018-06" db="EMBL/GenBank/DDBJ databases">
        <authorList>
            <consortium name="Pathogen Informatics"/>
            <person name="Doyle S."/>
        </authorList>
    </citation>
    <scope>NUCLEOTIDE SEQUENCE [LARGE SCALE GENOMIC DNA]</scope>
    <source>
        <strain evidence="2 3">NCTC13336</strain>
    </source>
</reference>
<dbReference type="Proteomes" id="UP000254293">
    <property type="component" value="Unassembled WGS sequence"/>
</dbReference>
<dbReference type="AlphaFoldDB" id="A0A377R3M4"/>
<organism evidence="2 3">
    <name type="scientific">Kingella potus</name>
    <dbReference type="NCBI Taxonomy" id="265175"/>
    <lineage>
        <taxon>Bacteria</taxon>
        <taxon>Pseudomonadati</taxon>
        <taxon>Pseudomonadota</taxon>
        <taxon>Betaproteobacteria</taxon>
        <taxon>Neisseriales</taxon>
        <taxon>Neisseriaceae</taxon>
        <taxon>Kingella</taxon>
    </lineage>
</organism>
<keyword evidence="3" id="KW-1185">Reference proteome</keyword>
<evidence type="ECO:0000313" key="3">
    <source>
        <dbReference type="Proteomes" id="UP000254293"/>
    </source>
</evidence>
<evidence type="ECO:0000313" key="2">
    <source>
        <dbReference type="EMBL" id="STR02869.1"/>
    </source>
</evidence>
<protein>
    <recommendedName>
        <fullName evidence="4">Lipoprotein</fullName>
    </recommendedName>
</protein>
<gene>
    <name evidence="2" type="ORF">NCTC13336_01756</name>
</gene>
<name>A0A377R3M4_9NEIS</name>
<keyword evidence="1" id="KW-0175">Coiled coil</keyword>
<sequence length="250" mass="27361">MNRPIPKSIAAALIGITLLAGCGEKKSAEELQAEAMARAEEAQKEYDKETAAIAAAARQFFTDPAAVKQALSELEKRPEVQGKKIEAYQFFTLRAEPHRNDSGRENAATLSLNIRNIVPGTKESSSPSAKEAKIIGYTYSVGGKSWTGPEGVRILNVRADTENGYFPVNDVDFSVLPAIVAEADKIAKEKNPVAFNNGWNSITYEVSQNWTPAKPAFVWAVRYEKNHDLKQTPVIVFFSPDGKLSSVSEK</sequence>
<feature type="coiled-coil region" evidence="1">
    <location>
        <begin position="25"/>
        <end position="59"/>
    </location>
</feature>
<evidence type="ECO:0008006" key="4">
    <source>
        <dbReference type="Google" id="ProtNLM"/>
    </source>
</evidence>
<dbReference type="PROSITE" id="PS51257">
    <property type="entry name" value="PROKAR_LIPOPROTEIN"/>
    <property type="match status" value="1"/>
</dbReference>
<evidence type="ECO:0000256" key="1">
    <source>
        <dbReference type="SAM" id="Coils"/>
    </source>
</evidence>
<dbReference type="EMBL" id="UGJJ01000002">
    <property type="protein sequence ID" value="STR02869.1"/>
    <property type="molecule type" value="Genomic_DNA"/>
</dbReference>